<keyword evidence="7 9" id="KW-0234">DNA repair</keyword>
<protein>
    <recommendedName>
        <fullName evidence="3 9">DNA repair protein RecN</fullName>
    </recommendedName>
    <alternativeName>
        <fullName evidence="8 9">Recombination protein N</fullName>
    </alternativeName>
</protein>
<dbReference type="FunFam" id="3.40.50.300:FF:000319">
    <property type="entry name" value="DNA repair protein RecN"/>
    <property type="match status" value="1"/>
</dbReference>
<evidence type="ECO:0000313" key="13">
    <source>
        <dbReference type="Proteomes" id="UP001149607"/>
    </source>
</evidence>
<dbReference type="InterPro" id="IPR004604">
    <property type="entry name" value="DNA_recomb/repair_RecN"/>
</dbReference>
<evidence type="ECO:0000256" key="8">
    <source>
        <dbReference type="ARBA" id="ARBA00033408"/>
    </source>
</evidence>
<keyword evidence="4" id="KW-0547">Nucleotide-binding</keyword>
<dbReference type="SUPFAM" id="SSF52540">
    <property type="entry name" value="P-loop containing nucleoside triphosphate hydrolases"/>
    <property type="match status" value="2"/>
</dbReference>
<dbReference type="RefSeq" id="WP_274584242.1">
    <property type="nucleotide sequence ID" value="NZ_CP146598.1"/>
</dbReference>
<evidence type="ECO:0000256" key="7">
    <source>
        <dbReference type="ARBA" id="ARBA00023204"/>
    </source>
</evidence>
<dbReference type="EMBL" id="CP146598">
    <property type="protein sequence ID" value="WWY03327.1"/>
    <property type="molecule type" value="Genomic_DNA"/>
</dbReference>
<evidence type="ECO:0000256" key="2">
    <source>
        <dbReference type="ARBA" id="ARBA00009441"/>
    </source>
</evidence>
<dbReference type="PANTHER" id="PTHR11059">
    <property type="entry name" value="DNA REPAIR PROTEIN RECN"/>
    <property type="match status" value="1"/>
</dbReference>
<dbReference type="FunFam" id="3.40.50.300:FF:000356">
    <property type="entry name" value="DNA repair protein RecN"/>
    <property type="match status" value="1"/>
</dbReference>
<comment type="function">
    <text evidence="1 9">May be involved in recombinational repair of damaged DNA.</text>
</comment>
<dbReference type="GO" id="GO:0005524">
    <property type="term" value="F:ATP binding"/>
    <property type="evidence" value="ECO:0007669"/>
    <property type="project" value="UniProtKB-KW"/>
</dbReference>
<evidence type="ECO:0000256" key="5">
    <source>
        <dbReference type="ARBA" id="ARBA00022763"/>
    </source>
</evidence>
<accession>A0A9X4DZZ1</accession>
<dbReference type="GO" id="GO:0009432">
    <property type="term" value="P:SOS response"/>
    <property type="evidence" value="ECO:0007669"/>
    <property type="project" value="TreeGrafter"/>
</dbReference>
<feature type="domain" description="RecF/RecN/SMC N-terminal" evidence="10">
    <location>
        <begin position="2"/>
        <end position="504"/>
    </location>
</feature>
<dbReference type="NCBIfam" id="TIGR00634">
    <property type="entry name" value="recN"/>
    <property type="match status" value="1"/>
</dbReference>
<evidence type="ECO:0000259" key="10">
    <source>
        <dbReference type="Pfam" id="PF02463"/>
    </source>
</evidence>
<keyword evidence="5 9" id="KW-0227">DNA damage</keyword>
<dbReference type="CDD" id="cd03241">
    <property type="entry name" value="ABC_RecN"/>
    <property type="match status" value="2"/>
</dbReference>
<dbReference type="Gene3D" id="3.40.50.300">
    <property type="entry name" value="P-loop containing nucleotide triphosphate hydrolases"/>
    <property type="match status" value="2"/>
</dbReference>
<dbReference type="PIRSF" id="PIRSF003128">
    <property type="entry name" value="RecN"/>
    <property type="match status" value="1"/>
</dbReference>
<evidence type="ECO:0000256" key="1">
    <source>
        <dbReference type="ARBA" id="ARBA00003618"/>
    </source>
</evidence>
<reference evidence="11" key="1">
    <citation type="submission" date="2022-10" db="EMBL/GenBank/DDBJ databases">
        <authorList>
            <person name="Boutroux M."/>
        </authorList>
    </citation>
    <scope>NUCLEOTIDE SEQUENCE</scope>
    <source>
        <strain evidence="11">51.81</strain>
    </source>
</reference>
<evidence type="ECO:0000256" key="9">
    <source>
        <dbReference type="PIRNR" id="PIRNR003128"/>
    </source>
</evidence>
<dbReference type="NCBIfam" id="NF008121">
    <property type="entry name" value="PRK10869.1"/>
    <property type="match status" value="1"/>
</dbReference>
<proteinExistence type="inferred from homology"/>
<evidence type="ECO:0000313" key="12">
    <source>
        <dbReference type="EMBL" id="WWY03327.1"/>
    </source>
</evidence>
<dbReference type="GO" id="GO:0006310">
    <property type="term" value="P:DNA recombination"/>
    <property type="evidence" value="ECO:0007669"/>
    <property type="project" value="InterPro"/>
</dbReference>
<evidence type="ECO:0000313" key="11">
    <source>
        <dbReference type="EMBL" id="MDD9326917.1"/>
    </source>
</evidence>
<comment type="similarity">
    <text evidence="2 9">Belongs to the RecN family.</text>
</comment>
<keyword evidence="13" id="KW-1185">Reference proteome</keyword>
<dbReference type="Proteomes" id="UP001149607">
    <property type="component" value="Chromosome"/>
</dbReference>
<dbReference type="PANTHER" id="PTHR11059:SF0">
    <property type="entry name" value="DNA REPAIR PROTEIN RECN"/>
    <property type="match status" value="1"/>
</dbReference>
<evidence type="ECO:0000256" key="3">
    <source>
        <dbReference type="ARBA" id="ARBA00021315"/>
    </source>
</evidence>
<name>A0A9X4DZZ1_9NEIS</name>
<dbReference type="GO" id="GO:0006281">
    <property type="term" value="P:DNA repair"/>
    <property type="evidence" value="ECO:0007669"/>
    <property type="project" value="UniProtKB-KW"/>
</dbReference>
<dbReference type="Pfam" id="PF02463">
    <property type="entry name" value="SMC_N"/>
    <property type="match status" value="1"/>
</dbReference>
<dbReference type="InterPro" id="IPR003395">
    <property type="entry name" value="RecF/RecN/SMC_N"/>
</dbReference>
<gene>
    <name evidence="11" type="primary">recN</name>
    <name evidence="11" type="ORF">ORY91_000290</name>
    <name evidence="12" type="ORF">V9W64_00825</name>
</gene>
<evidence type="ECO:0000256" key="4">
    <source>
        <dbReference type="ARBA" id="ARBA00022741"/>
    </source>
</evidence>
<dbReference type="EMBL" id="JAPQFL010000001">
    <property type="protein sequence ID" value="MDD9326917.1"/>
    <property type="molecule type" value="Genomic_DNA"/>
</dbReference>
<keyword evidence="6" id="KW-0067">ATP-binding</keyword>
<reference evidence="12" key="2">
    <citation type="submission" date="2024-02" db="EMBL/GenBank/DDBJ databases">
        <title>Neisseria leonii sp. nov.</title>
        <authorList>
            <person name="Boutroux M."/>
            <person name="Favre-Rochex S."/>
            <person name="Gorgette O."/>
            <person name="Touak G."/>
            <person name="Muhle E."/>
            <person name="Chesneau O."/>
            <person name="Clermont D."/>
            <person name="Rahi P."/>
        </authorList>
    </citation>
    <scope>NUCLEOTIDE SEQUENCE</scope>
    <source>
        <strain evidence="12">51.81</strain>
    </source>
</reference>
<dbReference type="GO" id="GO:0043590">
    <property type="term" value="C:bacterial nucleoid"/>
    <property type="evidence" value="ECO:0007669"/>
    <property type="project" value="TreeGrafter"/>
</dbReference>
<dbReference type="InterPro" id="IPR027417">
    <property type="entry name" value="P-loop_NTPase"/>
</dbReference>
<evidence type="ECO:0000256" key="6">
    <source>
        <dbReference type="ARBA" id="ARBA00022840"/>
    </source>
</evidence>
<organism evidence="11">
    <name type="scientific">Neisseria leonii</name>
    <dbReference type="NCBI Taxonomy" id="2995413"/>
    <lineage>
        <taxon>Bacteria</taxon>
        <taxon>Pseudomonadati</taxon>
        <taxon>Pseudomonadota</taxon>
        <taxon>Betaproteobacteria</taxon>
        <taxon>Neisseriales</taxon>
        <taxon>Neisseriaceae</taxon>
        <taxon>Neisseria</taxon>
    </lineage>
</organism>
<sequence length="556" mass="59995">MLQALSLRDFVIVDQLDLDFDSGFTVLTGETGAGKSITLDAIGLLLGDKADFGQVRSGAAEARLSAVFDISGLPDLQQELYTAGLLEEGAEELSIRRLIDAKGKSRSFINHQAATLAQLKSIGSRLIDIHGQNAHHSLNQEHTQRTLLDAFAGAEVQAETVKTAYHHWKQAEKALADAQSRQESVEVERERLQWQADELASLNLQAGEWEELGSRHDTLAHAAELIQTAEAVENLINGDNGLQDMVYRCQKSLQALSHIEPRFEESLNLLSAVEAELGEAAANMRAVSGNTDLDPAELAAQEARLSELMAVARKYRVQPENLPAKQQEIADALALLEAGADTEALAARAAECRTEYTAQAEALSRLRREAAGRLGRETAAQMQHLAMSGAQFEIALLPVEPSAAGLEQVQYRVAANPGSPLRPLNKVASGGELARISLALQVVASQYTRVPTLIFDEVDTGIGGGVAEMVGKALRALGSRHQVLAVTHLPQVAACGENHWQVSKAVQDGQTVSRIRTLNRSERVEEIARMLGGEVITELSRHHAVELLDHAGSGHA</sequence>
<dbReference type="AlphaFoldDB" id="A0A9X4DZZ1"/>